<organism evidence="2 3">
    <name type="scientific">Proteiniborus ethanoligenes</name>
    <dbReference type="NCBI Taxonomy" id="415015"/>
    <lineage>
        <taxon>Bacteria</taxon>
        <taxon>Bacillati</taxon>
        <taxon>Bacillota</taxon>
        <taxon>Clostridia</taxon>
        <taxon>Eubacteriales</taxon>
        <taxon>Proteiniborus</taxon>
    </lineage>
</organism>
<accession>A0A1H3NG47</accession>
<dbReference type="RefSeq" id="WP_091728366.1">
    <property type="nucleotide sequence ID" value="NZ_FNQE01000010.1"/>
</dbReference>
<feature type="transmembrane region" description="Helical" evidence="1">
    <location>
        <begin position="12"/>
        <end position="32"/>
    </location>
</feature>
<keyword evidence="1" id="KW-1133">Transmembrane helix</keyword>
<proteinExistence type="predicted"/>
<protein>
    <recommendedName>
        <fullName evidence="4">DUF4446 domain-containing protein</fullName>
    </recommendedName>
</protein>
<evidence type="ECO:0008006" key="4">
    <source>
        <dbReference type="Google" id="ProtNLM"/>
    </source>
</evidence>
<dbReference type="AlphaFoldDB" id="A0A1H3NG47"/>
<evidence type="ECO:0000313" key="3">
    <source>
        <dbReference type="Proteomes" id="UP000198625"/>
    </source>
</evidence>
<keyword evidence="1" id="KW-0812">Transmembrane</keyword>
<keyword evidence="1" id="KW-0472">Membrane</keyword>
<dbReference type="Proteomes" id="UP000198625">
    <property type="component" value="Unassembled WGS sequence"/>
</dbReference>
<sequence length="169" mass="19537">MEFIFNFFTEHIVEIVIVMSLFNVLLLLLYIIRGIRISSITKKYNRLVGDSDTNSLETILLNYIDEIKDAKGEMLELKKYIENLNDRLELCLQRIGFIRYNAFNDMGSDLSFSIALLDDKLDGFVITSIYGRDESNTYAKPILKGESTYPLSVEEMQALDRAKRQSLSR</sequence>
<dbReference type="STRING" id="415015.SAMN05660462_01113"/>
<evidence type="ECO:0000313" key="2">
    <source>
        <dbReference type="EMBL" id="SDY87901.1"/>
    </source>
</evidence>
<dbReference type="EMBL" id="FNQE01000010">
    <property type="protein sequence ID" value="SDY87901.1"/>
    <property type="molecule type" value="Genomic_DNA"/>
</dbReference>
<evidence type="ECO:0000256" key="1">
    <source>
        <dbReference type="SAM" id="Phobius"/>
    </source>
</evidence>
<reference evidence="2 3" key="1">
    <citation type="submission" date="2016-10" db="EMBL/GenBank/DDBJ databases">
        <authorList>
            <person name="de Groot N.N."/>
        </authorList>
    </citation>
    <scope>NUCLEOTIDE SEQUENCE [LARGE SCALE GENOMIC DNA]</scope>
    <source>
        <strain evidence="2 3">DSM 21650</strain>
    </source>
</reference>
<keyword evidence="3" id="KW-1185">Reference proteome</keyword>
<dbReference type="Pfam" id="PF14584">
    <property type="entry name" value="DUF4446"/>
    <property type="match status" value="1"/>
</dbReference>
<name>A0A1H3NG47_9FIRM</name>
<gene>
    <name evidence="2" type="ORF">SAMN05660462_01113</name>
</gene>
<dbReference type="InterPro" id="IPR027981">
    <property type="entry name" value="DUF4446"/>
</dbReference>
<dbReference type="OrthoDB" id="5244042at2"/>